<dbReference type="Proteomes" id="UP001363035">
    <property type="component" value="Unassembled WGS sequence"/>
</dbReference>
<dbReference type="EMBL" id="JAYLLN010000003">
    <property type="protein sequence ID" value="MEI5983709.1"/>
    <property type="molecule type" value="Genomic_DNA"/>
</dbReference>
<gene>
    <name evidence="1" type="ORF">VJ786_02215</name>
</gene>
<protein>
    <submittedName>
        <fullName evidence="1">Uncharacterized protein</fullName>
    </submittedName>
</protein>
<evidence type="ECO:0000313" key="2">
    <source>
        <dbReference type="Proteomes" id="UP001363035"/>
    </source>
</evidence>
<comment type="caution">
    <text evidence="1">The sequence shown here is derived from an EMBL/GenBank/DDBJ whole genome shotgun (WGS) entry which is preliminary data.</text>
</comment>
<evidence type="ECO:0000313" key="1">
    <source>
        <dbReference type="EMBL" id="MEI5983709.1"/>
    </source>
</evidence>
<accession>A0ABU8I1V7</accession>
<keyword evidence="2" id="KW-1185">Reference proteome</keyword>
<name>A0ABU8I1V7_9SPHI</name>
<sequence>MVQYHSDDGHPSQESDVEPKIHFIHIFVNWFKHKVVHGDQLPNLRHFTELTILLGNGNKEVGQDRLFSLKKNAQPNGHIGQGPPYNGLVLRISQFKLTINHDYTKFTRYDRGMEIGLFCK</sequence>
<proteinExistence type="predicted"/>
<dbReference type="RefSeq" id="WP_336557156.1">
    <property type="nucleotide sequence ID" value="NZ_JAYLLN010000003.1"/>
</dbReference>
<organism evidence="1 2">
    <name type="scientific">Sphingobacterium tenebrionis</name>
    <dbReference type="NCBI Taxonomy" id="3111775"/>
    <lineage>
        <taxon>Bacteria</taxon>
        <taxon>Pseudomonadati</taxon>
        <taxon>Bacteroidota</taxon>
        <taxon>Sphingobacteriia</taxon>
        <taxon>Sphingobacteriales</taxon>
        <taxon>Sphingobacteriaceae</taxon>
        <taxon>Sphingobacterium</taxon>
    </lineage>
</organism>
<reference evidence="1 2" key="1">
    <citation type="submission" date="2024-01" db="EMBL/GenBank/DDBJ databases">
        <title>Sphingobacterium tenebrionis sp. nov., a novel endophyte isolated from tenebrio molitor intestines.</title>
        <authorList>
            <person name="Zhang C."/>
        </authorList>
    </citation>
    <scope>NUCLEOTIDE SEQUENCE [LARGE SCALE GENOMIC DNA]</scope>
    <source>
        <strain evidence="1 2">PU5-4</strain>
    </source>
</reference>